<dbReference type="SUPFAM" id="SSF46785">
    <property type="entry name" value="Winged helix' DNA-binding domain"/>
    <property type="match status" value="1"/>
</dbReference>
<comment type="caution">
    <text evidence="6">The sequence shown here is derived from an EMBL/GenBank/DDBJ whole genome shotgun (WGS) entry which is preliminary data.</text>
</comment>
<keyword evidence="1" id="KW-0805">Transcription regulation</keyword>
<dbReference type="AlphaFoldDB" id="A0A7W4KEC3"/>
<keyword evidence="7" id="KW-1185">Reference proteome</keyword>
<dbReference type="PROSITE" id="PS51077">
    <property type="entry name" value="HTH_ICLR"/>
    <property type="match status" value="1"/>
</dbReference>
<accession>A0A7W4KEC3</accession>
<protein>
    <submittedName>
        <fullName evidence="6">IclR family transcriptional regulator</fullName>
    </submittedName>
</protein>
<dbReference type="InterPro" id="IPR036390">
    <property type="entry name" value="WH_DNA-bd_sf"/>
</dbReference>
<dbReference type="InterPro" id="IPR029016">
    <property type="entry name" value="GAF-like_dom_sf"/>
</dbReference>
<dbReference type="SMART" id="SM00346">
    <property type="entry name" value="HTH_ICLR"/>
    <property type="match status" value="1"/>
</dbReference>
<dbReference type="Gene3D" id="1.10.10.10">
    <property type="entry name" value="Winged helix-like DNA-binding domain superfamily/Winged helix DNA-binding domain"/>
    <property type="match status" value="1"/>
</dbReference>
<feature type="domain" description="IclR-ED" evidence="5">
    <location>
        <begin position="97"/>
        <end position="280"/>
    </location>
</feature>
<proteinExistence type="predicted"/>
<dbReference type="Proteomes" id="UP000540556">
    <property type="component" value="Unassembled WGS sequence"/>
</dbReference>
<sequence length="281" mass="29909">MNCGSIVRLRSRRERRVGAHDRIRPAPVRPGGAHVPALRRAVAILDHVSASSAAPTLSGLARALGLPKSTAHGLVQAMEELGLLARAADGTLRTGPHPLLWAGDFLARTDLVSVFRHSVAQSRRFERFTVTMTVLDGREVVYIACSDANRPLDVAFRIGMRLPAPFTATGKALLAARPDGELDGLFAQGFPAPLTRYSIASLPDLRRELVETRRRGFSIDDGQIREGLFCLGATVGDHTGQAVAALALSLTRSEATPDMIATLGGTLVEAAADLSRRLGAG</sequence>
<dbReference type="PANTHER" id="PTHR30136">
    <property type="entry name" value="HELIX-TURN-HELIX TRANSCRIPTIONAL REGULATOR, ICLR FAMILY"/>
    <property type="match status" value="1"/>
</dbReference>
<gene>
    <name evidence="6" type="ORF">HLH27_09635</name>
</gene>
<evidence type="ECO:0000256" key="3">
    <source>
        <dbReference type="ARBA" id="ARBA00023163"/>
    </source>
</evidence>
<dbReference type="PROSITE" id="PS51078">
    <property type="entry name" value="ICLR_ED"/>
    <property type="match status" value="1"/>
</dbReference>
<keyword evidence="2" id="KW-0238">DNA-binding</keyword>
<dbReference type="InterPro" id="IPR005471">
    <property type="entry name" value="Tscrpt_reg_IclR_N"/>
</dbReference>
<evidence type="ECO:0000256" key="2">
    <source>
        <dbReference type="ARBA" id="ARBA00023125"/>
    </source>
</evidence>
<evidence type="ECO:0000313" key="7">
    <source>
        <dbReference type="Proteomes" id="UP000540556"/>
    </source>
</evidence>
<dbReference type="Pfam" id="PF01614">
    <property type="entry name" value="IclR_C"/>
    <property type="match status" value="1"/>
</dbReference>
<dbReference type="PANTHER" id="PTHR30136:SF24">
    <property type="entry name" value="HTH-TYPE TRANSCRIPTIONAL REPRESSOR ALLR"/>
    <property type="match status" value="1"/>
</dbReference>
<dbReference type="GO" id="GO:0003677">
    <property type="term" value="F:DNA binding"/>
    <property type="evidence" value="ECO:0007669"/>
    <property type="project" value="UniProtKB-KW"/>
</dbReference>
<reference evidence="6 7" key="1">
    <citation type="submission" date="2020-04" db="EMBL/GenBank/DDBJ databases">
        <title>Description of novel Gluconacetobacter.</title>
        <authorList>
            <person name="Sombolestani A."/>
        </authorList>
    </citation>
    <scope>NUCLEOTIDE SEQUENCE [LARGE SCALE GENOMIC DNA]</scope>
    <source>
        <strain evidence="6 7">LMG 27800</strain>
    </source>
</reference>
<evidence type="ECO:0000256" key="1">
    <source>
        <dbReference type="ARBA" id="ARBA00023015"/>
    </source>
</evidence>
<name>A0A7W4KEC3_9PROT</name>
<dbReference type="Pfam" id="PF09339">
    <property type="entry name" value="HTH_IclR"/>
    <property type="match status" value="1"/>
</dbReference>
<dbReference type="EMBL" id="JABEQK010000006">
    <property type="protein sequence ID" value="MBB2205275.1"/>
    <property type="molecule type" value="Genomic_DNA"/>
</dbReference>
<evidence type="ECO:0000313" key="6">
    <source>
        <dbReference type="EMBL" id="MBB2205275.1"/>
    </source>
</evidence>
<dbReference type="InterPro" id="IPR014757">
    <property type="entry name" value="Tscrpt_reg_IclR_C"/>
</dbReference>
<dbReference type="InterPro" id="IPR036388">
    <property type="entry name" value="WH-like_DNA-bd_sf"/>
</dbReference>
<dbReference type="SUPFAM" id="SSF55781">
    <property type="entry name" value="GAF domain-like"/>
    <property type="match status" value="1"/>
</dbReference>
<dbReference type="Gene3D" id="3.30.450.40">
    <property type="match status" value="1"/>
</dbReference>
<feature type="domain" description="HTH iclR-type" evidence="4">
    <location>
        <begin position="35"/>
        <end position="96"/>
    </location>
</feature>
<dbReference type="GO" id="GO:0003700">
    <property type="term" value="F:DNA-binding transcription factor activity"/>
    <property type="evidence" value="ECO:0007669"/>
    <property type="project" value="TreeGrafter"/>
</dbReference>
<dbReference type="GO" id="GO:0045892">
    <property type="term" value="P:negative regulation of DNA-templated transcription"/>
    <property type="evidence" value="ECO:0007669"/>
    <property type="project" value="TreeGrafter"/>
</dbReference>
<organism evidence="6 7">
    <name type="scientific">Gluconacetobacter takamatsuzukensis</name>
    <dbReference type="NCBI Taxonomy" id="1286190"/>
    <lineage>
        <taxon>Bacteria</taxon>
        <taxon>Pseudomonadati</taxon>
        <taxon>Pseudomonadota</taxon>
        <taxon>Alphaproteobacteria</taxon>
        <taxon>Acetobacterales</taxon>
        <taxon>Acetobacteraceae</taxon>
        <taxon>Gluconacetobacter</taxon>
    </lineage>
</organism>
<evidence type="ECO:0000259" key="4">
    <source>
        <dbReference type="PROSITE" id="PS51077"/>
    </source>
</evidence>
<keyword evidence="3" id="KW-0804">Transcription</keyword>
<dbReference type="InterPro" id="IPR050707">
    <property type="entry name" value="HTH_MetabolicPath_Reg"/>
</dbReference>
<evidence type="ECO:0000259" key="5">
    <source>
        <dbReference type="PROSITE" id="PS51078"/>
    </source>
</evidence>